<feature type="coiled-coil region" evidence="1">
    <location>
        <begin position="161"/>
        <end position="223"/>
    </location>
</feature>
<proteinExistence type="predicted"/>
<evidence type="ECO:0000313" key="3">
    <source>
        <dbReference type="EMBL" id="MBC8334072.1"/>
    </source>
</evidence>
<comment type="caution">
    <text evidence="3">The sequence shown here is derived from an EMBL/GenBank/DDBJ whole genome shotgun (WGS) entry which is preliminary data.</text>
</comment>
<keyword evidence="1" id="KW-0175">Coiled coil</keyword>
<dbReference type="EMBL" id="JACNJN010000043">
    <property type="protein sequence ID" value="MBC8334072.1"/>
    <property type="molecule type" value="Genomic_DNA"/>
</dbReference>
<feature type="transmembrane region" description="Helical" evidence="2">
    <location>
        <begin position="12"/>
        <end position="35"/>
    </location>
</feature>
<evidence type="ECO:0000313" key="4">
    <source>
        <dbReference type="Proteomes" id="UP000614469"/>
    </source>
</evidence>
<keyword evidence="2" id="KW-0472">Membrane</keyword>
<accession>A0A8J6NH93</accession>
<evidence type="ECO:0000256" key="1">
    <source>
        <dbReference type="SAM" id="Coils"/>
    </source>
</evidence>
<organism evidence="3 4">
    <name type="scientific">Candidatus Desulfolinea nitratireducens</name>
    <dbReference type="NCBI Taxonomy" id="2841698"/>
    <lineage>
        <taxon>Bacteria</taxon>
        <taxon>Bacillati</taxon>
        <taxon>Chloroflexota</taxon>
        <taxon>Anaerolineae</taxon>
        <taxon>Anaerolineales</taxon>
        <taxon>Anaerolineales incertae sedis</taxon>
        <taxon>Candidatus Desulfolinea</taxon>
    </lineage>
</organism>
<reference evidence="3 4" key="1">
    <citation type="submission" date="2020-08" db="EMBL/GenBank/DDBJ databases">
        <title>Bridging the membrane lipid divide: bacteria of the FCB group superphylum have the potential to synthesize archaeal ether lipids.</title>
        <authorList>
            <person name="Villanueva L."/>
            <person name="Von Meijenfeldt F.A.B."/>
            <person name="Westbye A.B."/>
            <person name="Yadav S."/>
            <person name="Hopmans E.C."/>
            <person name="Dutilh B.E."/>
            <person name="Sinninghe Damste J.S."/>
        </authorList>
    </citation>
    <scope>NUCLEOTIDE SEQUENCE [LARGE SCALE GENOMIC DNA]</scope>
    <source>
        <strain evidence="3">NIOZ-UU36</strain>
    </source>
</reference>
<gene>
    <name evidence="3" type="ORF">H8E29_02300</name>
</gene>
<name>A0A8J6NH93_9CHLR</name>
<protein>
    <submittedName>
        <fullName evidence="3">Uncharacterized protein</fullName>
    </submittedName>
</protein>
<dbReference type="AlphaFoldDB" id="A0A8J6NH93"/>
<feature type="transmembrane region" description="Helical" evidence="2">
    <location>
        <begin position="41"/>
        <end position="62"/>
    </location>
</feature>
<dbReference type="Proteomes" id="UP000614469">
    <property type="component" value="Unassembled WGS sequence"/>
</dbReference>
<sequence>MTPLKERWKAFGTTLFDPWIIILVICTYFLSTVLIRQSDVTIISTFTFLVSLSSGILGGIVTKRWDDQTEEKIIVARAKSANRSLQLLLSSAIALERRVRLYIQRYNNSSYKKKITSEVIKTYLEEIVEDSLSLEEKVINSIEDWKDILPDLDIKPVINLIRELNGNYASALAQLEQVNLSLQETKDKSEAGEANIKKLSEEKNEIRNKLLHIEKDLREQSSQFGVPSISGSLITGSSDTFLSSPSKIIGSALNLEYGIVDNILTPTTFFSTPKNVVTIAKPSVSKKNKK</sequence>
<evidence type="ECO:0000256" key="2">
    <source>
        <dbReference type="SAM" id="Phobius"/>
    </source>
</evidence>
<keyword evidence="2" id="KW-0812">Transmembrane</keyword>
<keyword evidence="2" id="KW-1133">Transmembrane helix</keyword>